<evidence type="ECO:0000256" key="1">
    <source>
        <dbReference type="ARBA" id="ARBA00022737"/>
    </source>
</evidence>
<dbReference type="InterPro" id="IPR011990">
    <property type="entry name" value="TPR-like_helical_dom_sf"/>
</dbReference>
<name>A0A7J0DEW4_9ERIC</name>
<gene>
    <name evidence="4" type="ORF">Acr_00g0026120</name>
</gene>
<reference evidence="5" key="1">
    <citation type="submission" date="2019-07" db="EMBL/GenBank/DDBJ databases">
        <title>De Novo Assembly of kiwifruit Actinidia rufa.</title>
        <authorList>
            <person name="Sugita-Konishi S."/>
            <person name="Sato K."/>
            <person name="Mori E."/>
            <person name="Abe Y."/>
            <person name="Kisaki G."/>
            <person name="Hamano K."/>
            <person name="Suezawa K."/>
            <person name="Otani M."/>
            <person name="Fukuda T."/>
            <person name="Manabe T."/>
            <person name="Gomi K."/>
            <person name="Tabuchi M."/>
            <person name="Akimitsu K."/>
            <person name="Kataoka I."/>
        </authorList>
    </citation>
    <scope>NUCLEOTIDE SEQUENCE [LARGE SCALE GENOMIC DNA]</scope>
    <source>
        <strain evidence="5">cv. Fuchu</strain>
    </source>
</reference>
<dbReference type="OrthoDB" id="2423701at2759"/>
<comment type="caution">
    <text evidence="4">The sequence shown here is derived from an EMBL/GenBank/DDBJ whole genome shotgun (WGS) entry which is preliminary data.</text>
</comment>
<dbReference type="PANTHER" id="PTHR22904">
    <property type="entry name" value="TPR REPEAT CONTAINING PROTEIN"/>
    <property type="match status" value="1"/>
</dbReference>
<dbReference type="AlphaFoldDB" id="A0A7J0DEW4"/>
<dbReference type="EMBL" id="BJWL01000177">
    <property type="protein sequence ID" value="GFS33062.1"/>
    <property type="molecule type" value="Genomic_DNA"/>
</dbReference>
<dbReference type="SUPFAM" id="SSF48452">
    <property type="entry name" value="TPR-like"/>
    <property type="match status" value="1"/>
</dbReference>
<evidence type="ECO:0000313" key="5">
    <source>
        <dbReference type="Proteomes" id="UP000585474"/>
    </source>
</evidence>
<organism evidence="4 5">
    <name type="scientific">Actinidia rufa</name>
    <dbReference type="NCBI Taxonomy" id="165716"/>
    <lineage>
        <taxon>Eukaryota</taxon>
        <taxon>Viridiplantae</taxon>
        <taxon>Streptophyta</taxon>
        <taxon>Embryophyta</taxon>
        <taxon>Tracheophyta</taxon>
        <taxon>Spermatophyta</taxon>
        <taxon>Magnoliopsida</taxon>
        <taxon>eudicotyledons</taxon>
        <taxon>Gunneridae</taxon>
        <taxon>Pentapetalae</taxon>
        <taxon>asterids</taxon>
        <taxon>Ericales</taxon>
        <taxon>Actinidiaceae</taxon>
        <taxon>Actinidia</taxon>
    </lineage>
</organism>
<evidence type="ECO:0000256" key="2">
    <source>
        <dbReference type="ARBA" id="ARBA00022803"/>
    </source>
</evidence>
<dbReference type="SMART" id="SM00028">
    <property type="entry name" value="TPR"/>
    <property type="match status" value="1"/>
</dbReference>
<keyword evidence="2 3" id="KW-0802">TPR repeat</keyword>
<keyword evidence="5" id="KW-1185">Reference proteome</keyword>
<dbReference type="Pfam" id="PF00515">
    <property type="entry name" value="TPR_1"/>
    <property type="match status" value="1"/>
</dbReference>
<keyword evidence="1" id="KW-0677">Repeat</keyword>
<dbReference type="GO" id="GO:0051879">
    <property type="term" value="F:Hsp90 protein binding"/>
    <property type="evidence" value="ECO:0007669"/>
    <property type="project" value="TreeGrafter"/>
</dbReference>
<feature type="repeat" description="TPR" evidence="3">
    <location>
        <begin position="19"/>
        <end position="52"/>
    </location>
</feature>
<proteinExistence type="predicted"/>
<dbReference type="Proteomes" id="UP000585474">
    <property type="component" value="Unassembled WGS sequence"/>
</dbReference>
<dbReference type="PROSITE" id="PS50005">
    <property type="entry name" value="TPR"/>
    <property type="match status" value="1"/>
</dbReference>
<evidence type="ECO:0000313" key="4">
    <source>
        <dbReference type="EMBL" id="GFS33062.1"/>
    </source>
</evidence>
<dbReference type="InterPro" id="IPR019734">
    <property type="entry name" value="TPR_rpt"/>
</dbReference>
<sequence length="101" mass="11554">MPEGLKDAEKCIELDLSFARGYSRKGTIQFFMKEYDKALEMYQEGLKHEPRNQELLDGVPRNRYWGLHPPPAPLENVVDDGLMAVQRAVFLKKGRGGDCSR</sequence>
<dbReference type="Gene3D" id="1.25.40.10">
    <property type="entry name" value="Tetratricopeptide repeat domain"/>
    <property type="match status" value="1"/>
</dbReference>
<accession>A0A7J0DEW4</accession>
<protein>
    <submittedName>
        <fullName evidence="4">Stress-inducible protein</fullName>
    </submittedName>
</protein>
<dbReference type="PANTHER" id="PTHR22904:SF523">
    <property type="entry name" value="STRESS-INDUCED-PHOSPHOPROTEIN 1"/>
    <property type="match status" value="1"/>
</dbReference>
<evidence type="ECO:0000256" key="3">
    <source>
        <dbReference type="PROSITE-ProRule" id="PRU00339"/>
    </source>
</evidence>